<keyword evidence="1" id="KW-0812">Transmembrane</keyword>
<feature type="transmembrane region" description="Helical" evidence="1">
    <location>
        <begin position="155"/>
        <end position="175"/>
    </location>
</feature>
<feature type="transmembrane region" description="Helical" evidence="1">
    <location>
        <begin position="252"/>
        <end position="275"/>
    </location>
</feature>
<feature type="domain" description="Acyltransferase 3" evidence="2">
    <location>
        <begin position="16"/>
        <end position="346"/>
    </location>
</feature>
<feature type="transmembrane region" description="Helical" evidence="1">
    <location>
        <begin position="190"/>
        <end position="207"/>
    </location>
</feature>
<name>A0AAE3GNS9_9CYAN</name>
<feature type="transmembrane region" description="Helical" evidence="1">
    <location>
        <begin position="214"/>
        <end position="232"/>
    </location>
</feature>
<gene>
    <name evidence="3" type="ORF">NJ959_02290</name>
</gene>
<keyword evidence="1" id="KW-1133">Transmembrane helix</keyword>
<evidence type="ECO:0000313" key="3">
    <source>
        <dbReference type="EMBL" id="MCP2727302.1"/>
    </source>
</evidence>
<protein>
    <submittedName>
        <fullName evidence="3">Acyltransferase</fullName>
    </submittedName>
</protein>
<keyword evidence="1" id="KW-0472">Membrane</keyword>
<feature type="transmembrane region" description="Helical" evidence="1">
    <location>
        <begin position="80"/>
        <end position="102"/>
    </location>
</feature>
<sequence>MTSIVSEKPQKSRDIRFDILKAIGLLLIILAHTDPPQNIDLIRQFDVPMMVIASGTLFYYSSRNKNVDLWDYLRKRIPRLLAPVWLFLTFFFASAYITDFLTKKPYHFSSQELLFGFLLLDGINYVWIIRVFLLIAIVAPFLLKLYRFLGNETRFAAVILAIYIFHQVIAIPLLYNWEIPYNWTMWRSKFYMYLIPYSCLFGLGMTLIEMNKKLMSLILSGSAIGFLFYSALDYSKAGSNLFNFWYSHKNEYKFPPSIIFILYGILMSMILYLLVSWVWNNYREWLENHRGIKETIIFISSSSLWIYLWHIFFLEYWHRVEYKYPVMQNYLVIFISIAFLATATTYLQKVLVSKIIKTNQFGQNNSEMLAILFLK</sequence>
<dbReference type="GO" id="GO:0016747">
    <property type="term" value="F:acyltransferase activity, transferring groups other than amino-acyl groups"/>
    <property type="evidence" value="ECO:0007669"/>
    <property type="project" value="InterPro"/>
</dbReference>
<accession>A0AAE3GNS9</accession>
<reference evidence="3" key="1">
    <citation type="submission" date="2022-06" db="EMBL/GenBank/DDBJ databases">
        <title>New cyanobacteria of genus Symplocastrum in benthos of Lake Baikal.</title>
        <authorList>
            <person name="Sorokovikova E."/>
            <person name="Tikhonova I."/>
            <person name="Krasnopeev A."/>
            <person name="Evseev P."/>
            <person name="Gladkikh A."/>
            <person name="Belykh O."/>
        </authorList>
    </citation>
    <scope>NUCLEOTIDE SEQUENCE</scope>
    <source>
        <strain evidence="3">BBK-W-15</strain>
    </source>
</reference>
<feature type="transmembrane region" description="Helical" evidence="1">
    <location>
        <begin position="296"/>
        <end position="317"/>
    </location>
</feature>
<keyword evidence="4" id="KW-1185">Reference proteome</keyword>
<dbReference type="Pfam" id="PF01757">
    <property type="entry name" value="Acyl_transf_3"/>
    <property type="match status" value="1"/>
</dbReference>
<evidence type="ECO:0000259" key="2">
    <source>
        <dbReference type="Pfam" id="PF01757"/>
    </source>
</evidence>
<dbReference type="Proteomes" id="UP001204953">
    <property type="component" value="Unassembled WGS sequence"/>
</dbReference>
<feature type="transmembrane region" description="Helical" evidence="1">
    <location>
        <begin position="329"/>
        <end position="347"/>
    </location>
</feature>
<proteinExistence type="predicted"/>
<keyword evidence="3" id="KW-0012">Acyltransferase</keyword>
<keyword evidence="3" id="KW-0808">Transferase</keyword>
<dbReference type="EMBL" id="JAMZMM010000011">
    <property type="protein sequence ID" value="MCP2727302.1"/>
    <property type="molecule type" value="Genomic_DNA"/>
</dbReference>
<comment type="caution">
    <text evidence="3">The sequence shown here is derived from an EMBL/GenBank/DDBJ whole genome shotgun (WGS) entry which is preliminary data.</text>
</comment>
<organism evidence="3 4">
    <name type="scientific">Limnofasciculus baicalensis BBK-W-15</name>
    <dbReference type="NCBI Taxonomy" id="2699891"/>
    <lineage>
        <taxon>Bacteria</taxon>
        <taxon>Bacillati</taxon>
        <taxon>Cyanobacteriota</taxon>
        <taxon>Cyanophyceae</taxon>
        <taxon>Coleofasciculales</taxon>
        <taxon>Coleofasciculaceae</taxon>
        <taxon>Limnofasciculus</taxon>
        <taxon>Limnofasciculus baicalensis</taxon>
    </lineage>
</organism>
<evidence type="ECO:0000313" key="4">
    <source>
        <dbReference type="Proteomes" id="UP001204953"/>
    </source>
</evidence>
<dbReference type="AlphaFoldDB" id="A0AAE3GNS9"/>
<dbReference type="InterPro" id="IPR002656">
    <property type="entry name" value="Acyl_transf_3_dom"/>
</dbReference>
<evidence type="ECO:0000256" key="1">
    <source>
        <dbReference type="SAM" id="Phobius"/>
    </source>
</evidence>
<feature type="transmembrane region" description="Helical" evidence="1">
    <location>
        <begin position="122"/>
        <end position="143"/>
    </location>
</feature>